<evidence type="ECO:0000256" key="1">
    <source>
        <dbReference type="SAM" id="Phobius"/>
    </source>
</evidence>
<dbReference type="AlphaFoldDB" id="A0A2T4RXH9"/>
<reference evidence="2 3" key="1">
    <citation type="journal article" date="2016" name="Front. Microbiol.">
        <title>Comprehensive Phylogenetic Analysis of Bovine Non-aureus Staphylococci Species Based on Whole-Genome Sequencing.</title>
        <authorList>
            <person name="Naushad S."/>
            <person name="Barkema H.W."/>
            <person name="Luby C."/>
            <person name="Condas L.A."/>
            <person name="Nobrega D.B."/>
            <person name="Carson D.A."/>
            <person name="De Buck J."/>
        </authorList>
    </citation>
    <scope>NUCLEOTIDE SEQUENCE [LARGE SCALE GENOMIC DNA]</scope>
    <source>
        <strain evidence="2 3">SNUC 4337</strain>
    </source>
</reference>
<feature type="non-terminal residue" evidence="2">
    <location>
        <position position="1"/>
    </location>
</feature>
<organism evidence="2 3">
    <name type="scientific">Staphylococcus nepalensis</name>
    <dbReference type="NCBI Taxonomy" id="214473"/>
    <lineage>
        <taxon>Bacteria</taxon>
        <taxon>Bacillati</taxon>
        <taxon>Bacillota</taxon>
        <taxon>Bacilli</taxon>
        <taxon>Bacillales</taxon>
        <taxon>Staphylococcaceae</taxon>
        <taxon>Staphylococcus</taxon>
    </lineage>
</organism>
<gene>
    <name evidence="2" type="ORF">BUZ61_19980</name>
</gene>
<comment type="caution">
    <text evidence="2">The sequence shown here is derived from an EMBL/GenBank/DDBJ whole genome shotgun (WGS) entry which is preliminary data.</text>
</comment>
<evidence type="ECO:0000313" key="2">
    <source>
        <dbReference type="EMBL" id="PTK34024.1"/>
    </source>
</evidence>
<evidence type="ECO:0000313" key="3">
    <source>
        <dbReference type="Proteomes" id="UP000240400"/>
    </source>
</evidence>
<dbReference type="EMBL" id="PZHR01001280">
    <property type="protein sequence ID" value="PTK34024.1"/>
    <property type="molecule type" value="Genomic_DNA"/>
</dbReference>
<sequence length="46" mass="5068">LKGYHAPSVEVEPVTHWGTLILGALVMIGGVILLTAIIYIIVKRRR</sequence>
<name>A0A2T4RXH9_9STAP</name>
<keyword evidence="1" id="KW-0472">Membrane</keyword>
<proteinExistence type="predicted"/>
<accession>A0A2T4RXH9</accession>
<keyword evidence="1" id="KW-0812">Transmembrane</keyword>
<protein>
    <submittedName>
        <fullName evidence="2">Penicillin-binding protein</fullName>
    </submittedName>
</protein>
<feature type="transmembrane region" description="Helical" evidence="1">
    <location>
        <begin position="20"/>
        <end position="42"/>
    </location>
</feature>
<keyword evidence="1" id="KW-1133">Transmembrane helix</keyword>
<dbReference type="Proteomes" id="UP000240400">
    <property type="component" value="Unassembled WGS sequence"/>
</dbReference>